<dbReference type="EMBL" id="KZ293450">
    <property type="protein sequence ID" value="PBK64678.1"/>
    <property type="molecule type" value="Genomic_DNA"/>
</dbReference>
<feature type="domain" description="F-box" evidence="1">
    <location>
        <begin position="6"/>
        <end position="45"/>
    </location>
</feature>
<reference evidence="3" key="1">
    <citation type="journal article" date="2017" name="Nat. Ecol. Evol.">
        <title>Genome expansion and lineage-specific genetic innovations in the forest pathogenic fungi Armillaria.</title>
        <authorList>
            <person name="Sipos G."/>
            <person name="Prasanna A.N."/>
            <person name="Walter M.C."/>
            <person name="O'Connor E."/>
            <person name="Balint B."/>
            <person name="Krizsan K."/>
            <person name="Kiss B."/>
            <person name="Hess J."/>
            <person name="Varga T."/>
            <person name="Slot J."/>
            <person name="Riley R."/>
            <person name="Boka B."/>
            <person name="Rigling D."/>
            <person name="Barry K."/>
            <person name="Lee J."/>
            <person name="Mihaltcheva S."/>
            <person name="LaButti K."/>
            <person name="Lipzen A."/>
            <person name="Waldron R."/>
            <person name="Moloney N.M."/>
            <person name="Sperisen C."/>
            <person name="Kredics L."/>
            <person name="Vagvoelgyi C."/>
            <person name="Patrignani A."/>
            <person name="Fitzpatrick D."/>
            <person name="Nagy I."/>
            <person name="Doyle S."/>
            <person name="Anderson J.B."/>
            <person name="Grigoriev I.V."/>
            <person name="Gueldener U."/>
            <person name="Muensterkoetter M."/>
            <person name="Nagy L.G."/>
        </authorList>
    </citation>
    <scope>NUCLEOTIDE SEQUENCE [LARGE SCALE GENOMIC DNA]</scope>
    <source>
        <strain evidence="3">28-4</strain>
    </source>
</reference>
<organism evidence="2 3">
    <name type="scientific">Armillaria solidipes</name>
    <dbReference type="NCBI Taxonomy" id="1076256"/>
    <lineage>
        <taxon>Eukaryota</taxon>
        <taxon>Fungi</taxon>
        <taxon>Dikarya</taxon>
        <taxon>Basidiomycota</taxon>
        <taxon>Agaricomycotina</taxon>
        <taxon>Agaricomycetes</taxon>
        <taxon>Agaricomycetidae</taxon>
        <taxon>Agaricales</taxon>
        <taxon>Marasmiineae</taxon>
        <taxon>Physalacriaceae</taxon>
        <taxon>Armillaria</taxon>
    </lineage>
</organism>
<evidence type="ECO:0000313" key="2">
    <source>
        <dbReference type="EMBL" id="PBK64678.1"/>
    </source>
</evidence>
<dbReference type="InterPro" id="IPR032675">
    <property type="entry name" value="LRR_dom_sf"/>
</dbReference>
<proteinExistence type="predicted"/>
<dbReference type="InterPro" id="IPR001810">
    <property type="entry name" value="F-box_dom"/>
</dbReference>
<name>A0A2H3BF50_9AGAR</name>
<sequence length="579" mass="65465">MSVLATETLIQIFEYLDSNSDLLHAIRACKVFYDIGIAQLYRHIHYNSHQEFGAHDTFCLNQRDAMRRIPRSIGLTGVIYPTDPNSADEDDRRRGRFQVDMWIRILSFTSLHTLCFKICGLPDMQSFSYLLQGCRSLRKLVIDECTFYEEPLDLSEGYGIFPRLPITDLSLLGRIAVHSSTRSGGSDPYPFHHFLTITSLRTLAIDVVKDLDRVLAGHTPHKFNLSSLCKVKTLRLCLRPSFLRKATQEELATFLNEKCHSVQELEVTRFHENKNLRLFPRALRNLTSYKGSSNFLIPLRDAGSSLKRLDISNSPMLLVDALGLLEKVAARWPNLESLDITIKEWDAEILYAISHLFRDFREVKIKYEIGHLNESLILSMASVFFSEMKNMTTLHIYRPETRFVGMRLMRPGPVPLATDEVCNLIAGWIKACPNLTEVKLENDKLFCRKSTEKGRSANSVGYTKHMETTERGLLVVLLNPVYFNGGKEERTPMIGEGKRCRDEEEAYTGSCSAVLSEGQAIGKEATAAWRECMKWVAFGDDLQIRVDIEMQVLAFLSDSGVDVAVGGALCLAVLGGPGY</sequence>
<dbReference type="Gene3D" id="3.80.10.10">
    <property type="entry name" value="Ribonuclease Inhibitor"/>
    <property type="match status" value="1"/>
</dbReference>
<evidence type="ECO:0000259" key="1">
    <source>
        <dbReference type="Pfam" id="PF12937"/>
    </source>
</evidence>
<dbReference type="SUPFAM" id="SSF52047">
    <property type="entry name" value="RNI-like"/>
    <property type="match status" value="1"/>
</dbReference>
<dbReference type="PANTHER" id="PTHR38926:SF5">
    <property type="entry name" value="F-BOX AND LEUCINE-RICH REPEAT PROTEIN 6"/>
    <property type="match status" value="1"/>
</dbReference>
<dbReference type="AlphaFoldDB" id="A0A2H3BF50"/>
<dbReference type="PANTHER" id="PTHR38926">
    <property type="entry name" value="F-BOX DOMAIN CONTAINING PROTEIN, EXPRESSED"/>
    <property type="match status" value="1"/>
</dbReference>
<evidence type="ECO:0000313" key="3">
    <source>
        <dbReference type="Proteomes" id="UP000218334"/>
    </source>
</evidence>
<keyword evidence="3" id="KW-1185">Reference proteome</keyword>
<dbReference type="Proteomes" id="UP000218334">
    <property type="component" value="Unassembled WGS sequence"/>
</dbReference>
<gene>
    <name evidence="2" type="ORF">ARMSODRAFT_978920</name>
</gene>
<protein>
    <recommendedName>
        <fullName evidence="1">F-box domain-containing protein</fullName>
    </recommendedName>
</protein>
<accession>A0A2H3BF50</accession>
<dbReference type="STRING" id="1076256.A0A2H3BF50"/>
<dbReference type="Pfam" id="PF12937">
    <property type="entry name" value="F-box-like"/>
    <property type="match status" value="1"/>
</dbReference>